<dbReference type="EMBL" id="JACEQY010000049">
    <property type="protein sequence ID" value="MBA4865951.1"/>
    <property type="molecule type" value="Genomic_DNA"/>
</dbReference>
<evidence type="ECO:0000313" key="3">
    <source>
        <dbReference type="Proteomes" id="UP000586976"/>
    </source>
</evidence>
<evidence type="ECO:0000256" key="1">
    <source>
        <dbReference type="SAM" id="Phobius"/>
    </source>
</evidence>
<sequence length="119" mass="13152">MSRPARALCALYSATALFLAYCAVIQCQAGGPLWAVPLFVAASIVPVIATLRELELADERRTTATLTAREIRRLARHDARCEDTARRELDAACCERWWTALGTDHDPDCQHQTPRSNAA</sequence>
<comment type="caution">
    <text evidence="2">The sequence shown here is derived from an EMBL/GenBank/DDBJ whole genome shotgun (WGS) entry which is preliminary data.</text>
</comment>
<keyword evidence="3" id="KW-1185">Reference proteome</keyword>
<keyword evidence="1" id="KW-0812">Transmembrane</keyword>
<dbReference type="RefSeq" id="WP_181867388.1">
    <property type="nucleotide sequence ID" value="NZ_JACEQY010000049.1"/>
</dbReference>
<gene>
    <name evidence="2" type="ORF">H1V43_32325</name>
</gene>
<feature type="transmembrane region" description="Helical" evidence="1">
    <location>
        <begin position="32"/>
        <end position="51"/>
    </location>
</feature>
<proteinExistence type="predicted"/>
<evidence type="ECO:0000313" key="2">
    <source>
        <dbReference type="EMBL" id="MBA4865951.1"/>
    </source>
</evidence>
<keyword evidence="1" id="KW-0472">Membrane</keyword>
<protein>
    <submittedName>
        <fullName evidence="2">Uncharacterized protein</fullName>
    </submittedName>
</protein>
<reference evidence="2 3" key="1">
    <citation type="submission" date="2020-07" db="EMBL/GenBank/DDBJ databases">
        <title>Streptomyces isolated from Indian soil.</title>
        <authorList>
            <person name="Mandal S."/>
            <person name="Maiti P.K."/>
        </authorList>
    </citation>
    <scope>NUCLEOTIDE SEQUENCE [LARGE SCALE GENOMIC DNA]</scope>
    <source>
        <strain evidence="2 3">PSKA54</strain>
    </source>
</reference>
<accession>A0A7W2HJC0</accession>
<dbReference type="AlphaFoldDB" id="A0A7W2HJC0"/>
<organism evidence="2 3">
    <name type="scientific">Streptomyces himalayensis subsp. aureolus</name>
    <dbReference type="NCBI Taxonomy" id="2758039"/>
    <lineage>
        <taxon>Bacteria</taxon>
        <taxon>Bacillati</taxon>
        <taxon>Actinomycetota</taxon>
        <taxon>Actinomycetes</taxon>
        <taxon>Kitasatosporales</taxon>
        <taxon>Streptomycetaceae</taxon>
        <taxon>Streptomyces</taxon>
        <taxon>Streptomyces himalayensis</taxon>
    </lineage>
</organism>
<keyword evidence="1" id="KW-1133">Transmembrane helix</keyword>
<dbReference type="Proteomes" id="UP000586976">
    <property type="component" value="Unassembled WGS sequence"/>
</dbReference>
<name>A0A7W2HJC0_9ACTN</name>